<reference evidence="2 3" key="1">
    <citation type="submission" date="2014-04" db="EMBL/GenBank/DDBJ databases">
        <title>Evolutionary Origins and Diversification of the Mycorrhizal Mutualists.</title>
        <authorList>
            <consortium name="DOE Joint Genome Institute"/>
            <consortium name="Mycorrhizal Genomics Consortium"/>
            <person name="Kohler A."/>
            <person name="Kuo A."/>
            <person name="Nagy L.G."/>
            <person name="Floudas D."/>
            <person name="Copeland A."/>
            <person name="Barry K.W."/>
            <person name="Cichocki N."/>
            <person name="Veneault-Fourrey C."/>
            <person name="LaButti K."/>
            <person name="Lindquist E.A."/>
            <person name="Lipzen A."/>
            <person name="Lundell T."/>
            <person name="Morin E."/>
            <person name="Murat C."/>
            <person name="Riley R."/>
            <person name="Ohm R."/>
            <person name="Sun H."/>
            <person name="Tunlid A."/>
            <person name="Henrissat B."/>
            <person name="Grigoriev I.V."/>
            <person name="Hibbett D.S."/>
            <person name="Martin F."/>
        </authorList>
    </citation>
    <scope>NUCLEOTIDE SEQUENCE [LARGE SCALE GENOMIC DNA]</scope>
    <source>
        <strain evidence="2 3">FD-317 M1</strain>
    </source>
</reference>
<organism evidence="2 3">
    <name type="scientific">Collybiopsis luxurians FD-317 M1</name>
    <dbReference type="NCBI Taxonomy" id="944289"/>
    <lineage>
        <taxon>Eukaryota</taxon>
        <taxon>Fungi</taxon>
        <taxon>Dikarya</taxon>
        <taxon>Basidiomycota</taxon>
        <taxon>Agaricomycotina</taxon>
        <taxon>Agaricomycetes</taxon>
        <taxon>Agaricomycetidae</taxon>
        <taxon>Agaricales</taxon>
        <taxon>Marasmiineae</taxon>
        <taxon>Omphalotaceae</taxon>
        <taxon>Collybiopsis</taxon>
        <taxon>Collybiopsis luxurians</taxon>
    </lineage>
</organism>
<feature type="region of interest" description="Disordered" evidence="1">
    <location>
        <begin position="19"/>
        <end position="55"/>
    </location>
</feature>
<evidence type="ECO:0000313" key="2">
    <source>
        <dbReference type="EMBL" id="KIK56652.1"/>
    </source>
</evidence>
<evidence type="ECO:0000313" key="3">
    <source>
        <dbReference type="Proteomes" id="UP000053593"/>
    </source>
</evidence>
<dbReference type="EMBL" id="KN834796">
    <property type="protein sequence ID" value="KIK56652.1"/>
    <property type="molecule type" value="Genomic_DNA"/>
</dbReference>
<proteinExistence type="predicted"/>
<feature type="compositionally biased region" description="Basic and acidic residues" evidence="1">
    <location>
        <begin position="45"/>
        <end position="55"/>
    </location>
</feature>
<dbReference type="HOGENOM" id="CLU_1360546_0_0_1"/>
<name>A0A0D0CF08_9AGAR</name>
<feature type="compositionally biased region" description="Basic residues" evidence="1">
    <location>
        <begin position="34"/>
        <end position="44"/>
    </location>
</feature>
<keyword evidence="3" id="KW-1185">Reference proteome</keyword>
<accession>A0A0D0CF08</accession>
<dbReference type="AlphaFoldDB" id="A0A0D0CF08"/>
<evidence type="ECO:0000256" key="1">
    <source>
        <dbReference type="SAM" id="MobiDB-lite"/>
    </source>
</evidence>
<sequence length="201" mass="23501">MSRPRKYHTAAQLRAAKQKYNASHYQKHRETIVRKRQKKYRRDKRKLERAERKERKLAREYRIKSRASSKSFQKSAAGKALVKASDLKAQYLKLIHNNLPPQLKEIVQHYLGIVTGFVTWRTSDPEEAARSHFEVPHGKITDLLTAVEECSRTILSQCGPAEEWLECHKISEEMRQGLSLWEDVMCHALEGTNVLREAFFK</sequence>
<gene>
    <name evidence="2" type="ORF">GYMLUDRAFT_247684</name>
</gene>
<protein>
    <submittedName>
        <fullName evidence="2">Uncharacterized protein</fullName>
    </submittedName>
</protein>
<dbReference type="Proteomes" id="UP000053593">
    <property type="component" value="Unassembled WGS sequence"/>
</dbReference>